<feature type="region of interest" description="Disordered" evidence="6">
    <location>
        <begin position="1906"/>
        <end position="1967"/>
    </location>
</feature>
<feature type="domain" description="UvrD-like helicase ATP-binding" evidence="7">
    <location>
        <begin position="467"/>
        <end position="851"/>
    </location>
</feature>
<dbReference type="GO" id="GO:0004386">
    <property type="term" value="F:helicase activity"/>
    <property type="evidence" value="ECO:0007669"/>
    <property type="project" value="UniProtKB-UniRule"/>
</dbReference>
<reference evidence="8 9" key="1">
    <citation type="journal article" date="2019" name="Nat. Ecol. Evol.">
        <title>Megaphylogeny resolves global patterns of mushroom evolution.</title>
        <authorList>
            <person name="Varga T."/>
            <person name="Krizsan K."/>
            <person name="Foldi C."/>
            <person name="Dima B."/>
            <person name="Sanchez-Garcia M."/>
            <person name="Sanchez-Ramirez S."/>
            <person name="Szollosi G.J."/>
            <person name="Szarkandi J.G."/>
            <person name="Papp V."/>
            <person name="Albert L."/>
            <person name="Andreopoulos W."/>
            <person name="Angelini C."/>
            <person name="Antonin V."/>
            <person name="Barry K.W."/>
            <person name="Bougher N.L."/>
            <person name="Buchanan P."/>
            <person name="Buyck B."/>
            <person name="Bense V."/>
            <person name="Catcheside P."/>
            <person name="Chovatia M."/>
            <person name="Cooper J."/>
            <person name="Damon W."/>
            <person name="Desjardin D."/>
            <person name="Finy P."/>
            <person name="Geml J."/>
            <person name="Haridas S."/>
            <person name="Hughes K."/>
            <person name="Justo A."/>
            <person name="Karasinski D."/>
            <person name="Kautmanova I."/>
            <person name="Kiss B."/>
            <person name="Kocsube S."/>
            <person name="Kotiranta H."/>
            <person name="LaButti K.M."/>
            <person name="Lechner B.E."/>
            <person name="Liimatainen K."/>
            <person name="Lipzen A."/>
            <person name="Lukacs Z."/>
            <person name="Mihaltcheva S."/>
            <person name="Morgado L.N."/>
            <person name="Niskanen T."/>
            <person name="Noordeloos M.E."/>
            <person name="Ohm R.A."/>
            <person name="Ortiz-Santana B."/>
            <person name="Ovrebo C."/>
            <person name="Racz N."/>
            <person name="Riley R."/>
            <person name="Savchenko A."/>
            <person name="Shiryaev A."/>
            <person name="Soop K."/>
            <person name="Spirin V."/>
            <person name="Szebenyi C."/>
            <person name="Tomsovsky M."/>
            <person name="Tulloss R.E."/>
            <person name="Uehling J."/>
            <person name="Grigoriev I.V."/>
            <person name="Vagvolgyi C."/>
            <person name="Papp T."/>
            <person name="Martin F.M."/>
            <person name="Miettinen O."/>
            <person name="Hibbett D.S."/>
            <person name="Nagy L.G."/>
        </authorList>
    </citation>
    <scope>NUCLEOTIDE SEQUENCE [LARGE SCALE GENOMIC DNA]</scope>
    <source>
        <strain evidence="8 9">HHB13444</strain>
    </source>
</reference>
<feature type="binding site" evidence="5">
    <location>
        <begin position="488"/>
        <end position="495"/>
    </location>
    <ligand>
        <name>ATP</name>
        <dbReference type="ChEBI" id="CHEBI:30616"/>
    </ligand>
</feature>
<evidence type="ECO:0000256" key="5">
    <source>
        <dbReference type="PROSITE-ProRule" id="PRU00560"/>
    </source>
</evidence>
<gene>
    <name evidence="8" type="ORF">K466DRAFT_547381</name>
</gene>
<keyword evidence="1 5" id="KW-0547">Nucleotide-binding</keyword>
<name>A0A5C3PGV8_9APHY</name>
<feature type="compositionally biased region" description="Basic and acidic residues" evidence="6">
    <location>
        <begin position="1915"/>
        <end position="1926"/>
    </location>
</feature>
<dbReference type="Pfam" id="PF00580">
    <property type="entry name" value="UvrD-helicase"/>
    <property type="match status" value="1"/>
</dbReference>
<protein>
    <recommendedName>
        <fullName evidence="7">UvrD-like helicase ATP-binding domain-containing protein</fullName>
    </recommendedName>
</protein>
<dbReference type="PANTHER" id="PTHR21529">
    <property type="entry name" value="MAMMARY TURMOR VIRUS RECEPTOR HOMOLOG 1, 2 MTVR1, 2"/>
    <property type="match status" value="1"/>
</dbReference>
<accession>A0A5C3PGV8</accession>
<evidence type="ECO:0000259" key="7">
    <source>
        <dbReference type="PROSITE" id="PS51198"/>
    </source>
</evidence>
<keyword evidence="3 5" id="KW-0347">Helicase</keyword>
<sequence length="2144" mass="244438">MSSPLSPISPIDTKARSKGRVVGEAILSLFDPTSLHNEAAVETAVSTLDRHLLDPSVRFVDVYAAIESVPYLVEFVLCAASEHAFRFLSDDILQPTTKDLGELPSSLIPTLLAQFCKHLPDGAPHVLAARRDDGNVLTSILECLAALQAEGSLADEDLDASSGRWAARARQKKHGRFVRVGRSASISMTPITVYGKEVPTSKLQAGILAAEIIEKQIGILKEYLGAFRTPEVAALYKMAYLPHLVYEQCDPQDFSTESQPATSGLGPWRILFSSRAARDLRKVRKDDKRRCKIVMRKIKDLSDGYFTPDNYKMLSGGDIDIPIYEAKMTGDSRLVYYIDCIYDHDSKVDRQVIKLFGIYTHAQIDQRFWDSASRHLRTISRDPTYRKRCISRKPFAKGDCVYIPDIFSVPLQAPESKPVAPSVDTKITKEQQEELHELLVLQKFVTFSKEVLKTILEDQDMTTVFDLTWLSHREREIMDHTSSCFVLGRGGTGKTTTIVYKMLSLERSWVDRFQATMRKPRQLFVTQSRDLVQKVEEYYVQRSEPLLASRSPETSNNLTDRTNEESLLVDADEEFLLNAAIPKRYGALKDDDFPMFLTYDHLCRLLEAEFRHLLEEGKTTRTQAELLQDILRVRKTPQPARRKVYVEDAPAAFVDYDTFLEKYWARFPESLKDPSLSPELVFGEILGVIKGSERARSTEQGYLDEDAYCGIRRRSNATSMPQRTAIYRIFQVYSAQKREKGQYDAADRTRMLIRCLDVLQLPRNSLPKFIYVDEAQDNLLIDALVLRKLCSNQQGMFWAGDTAQTISAGSAFRFQELRAFMYSESEKEAQGDPRKCVQAEMFHLTTNYRSHAGIVDCAHSLVELLTKYWPDSVDHLPPEQGQVAGSKPVWYSSNGTDVRNALFKDSDGGGSIEFGHQQCILVRNAAARDRLRSEMNSSIGIILTIYESKGLEFNDVLLYDFFEDSTVAAQWHILHDEVSRHKDLDYGAGELAGICMELKHLYVAVTRARMNLWILDSSGAGEHLKGIWESKGLIEVHQPGEPIEKLAKSSSNEERAHAARNLLRRRQYSEAMHGFERAGLQHEQRVAMAYLLRNQARATPVNPQVGISQAAAFVKAAKAFKTAAQEAEDGREQRTYYRIAAECYTRGGDDRRAGAAYRAAKEYTLATQHFRKAGCFDEAVEVVRSHRDEVLPAVREHILDVSKLQYVRENHIEKAKELFDHDHEALAEYMDDYASAADCAKFHEDEGNVAKAAEYHINERQWVEAVKLLSSDRQNRQSTLEAARCILEGLWEHCSLCTPHANWNDPTITDLLGFSEVLDRRGIPLAYRNELSMFKAIFYDDVAELERLGGLFTRYEQLAPLVLCLDQVYFRPYELQSSGLTEITTCFRTFLDLARTLQRLSCDPDPCNNREIQRILAFKASTDSSHEMFMVFGPSHLYTRCNATTTPGMQQTGRHLLIPRWELERLVKETLRERLKGHVHEQKEAAHDLGRRLEPCIIFASRRDCPKRDCKQLHVSEGDAISTYNALVRIRVIQIMIYHTLYATDIPFEVLHDQQRVWLRRLYEALYPSHINLGSLHAFSPDSVPEFRQARSILKVWVRDFLNRIHPAHDTPRAVFFVNFMRATGLAMLFDRRAAADNLHRIPCSVRFKWQRELTYQISDHPSPYYVVHDLIKMLRCDGTDALVRGVYLLRHVVESHVHMDINVLCDFMDHLTAAMLVAGRGGGARCLHGLTLPMSWWIRIASDIDSMASKNVDWDKYIQIAERLLHAISSGTGADYLLFERTDLSASNINYTRYVYLERVCKNLFLWSFNLGSIQAKQHVMRIFTTVRTQSLSVNTHLRGMAARYMDARDWDALALNMSRTMAGYKLDRLVQFHHVSLPPPTANMFGTRRTRYSRTDEITSLLGGKHIHMLPESSDRDSEVHSRVQDVSTQPQASLPRQPRNVKRITSPAGEDDDASEAPPAEFTVNEESAVEKIQAAYRKYIRRKTAGKDTLTEIRRRHLAQFRDTSKEIQWSDHLYETLFRRAIPFLVLALERLYDHLSADKIKMKARLSKVRHNDLEVVQADLDAISDCIRETRRLRKILNSDGSVHTTCNYATLEGEACAVGDLHDRVEGGPFPWRVDVDAAIAVIGKARNVADSNRQR</sequence>
<dbReference type="InterPro" id="IPR014017">
    <property type="entry name" value="DNA_helicase_UvrD-like_C"/>
</dbReference>
<dbReference type="EMBL" id="ML211119">
    <property type="protein sequence ID" value="TFK88267.1"/>
    <property type="molecule type" value="Genomic_DNA"/>
</dbReference>
<feature type="compositionally biased region" description="Polar residues" evidence="6">
    <location>
        <begin position="1927"/>
        <end position="1937"/>
    </location>
</feature>
<evidence type="ECO:0000256" key="6">
    <source>
        <dbReference type="SAM" id="MobiDB-lite"/>
    </source>
</evidence>
<evidence type="ECO:0000256" key="3">
    <source>
        <dbReference type="ARBA" id="ARBA00022806"/>
    </source>
</evidence>
<dbReference type="PANTHER" id="PTHR21529:SF4">
    <property type="entry name" value="TPR AND ANKYRIN REPEAT-CONTAINING PROTEIN 1"/>
    <property type="match status" value="1"/>
</dbReference>
<evidence type="ECO:0000256" key="1">
    <source>
        <dbReference type="ARBA" id="ARBA00022741"/>
    </source>
</evidence>
<dbReference type="InterPro" id="IPR014016">
    <property type="entry name" value="UvrD-like_ATP-bd"/>
</dbReference>
<dbReference type="PROSITE" id="PS51198">
    <property type="entry name" value="UVRD_HELICASE_ATP_BIND"/>
    <property type="match status" value="1"/>
</dbReference>
<evidence type="ECO:0000256" key="4">
    <source>
        <dbReference type="ARBA" id="ARBA00022840"/>
    </source>
</evidence>
<dbReference type="Proteomes" id="UP000308197">
    <property type="component" value="Unassembled WGS sequence"/>
</dbReference>
<dbReference type="STRING" id="1314778.A0A5C3PGV8"/>
<dbReference type="InterPro" id="IPR027417">
    <property type="entry name" value="P-loop_NTPase"/>
</dbReference>
<organism evidence="8 9">
    <name type="scientific">Polyporus arcularius HHB13444</name>
    <dbReference type="NCBI Taxonomy" id="1314778"/>
    <lineage>
        <taxon>Eukaryota</taxon>
        <taxon>Fungi</taxon>
        <taxon>Dikarya</taxon>
        <taxon>Basidiomycota</taxon>
        <taxon>Agaricomycotina</taxon>
        <taxon>Agaricomycetes</taxon>
        <taxon>Polyporales</taxon>
        <taxon>Polyporaceae</taxon>
        <taxon>Polyporus</taxon>
    </lineage>
</organism>
<keyword evidence="4 5" id="KW-0067">ATP-binding</keyword>
<proteinExistence type="predicted"/>
<dbReference type="Pfam" id="PF13361">
    <property type="entry name" value="UvrD_C"/>
    <property type="match status" value="1"/>
</dbReference>
<dbReference type="GO" id="GO:0016787">
    <property type="term" value="F:hydrolase activity"/>
    <property type="evidence" value="ECO:0007669"/>
    <property type="project" value="UniProtKB-UniRule"/>
</dbReference>
<evidence type="ECO:0000313" key="9">
    <source>
        <dbReference type="Proteomes" id="UP000308197"/>
    </source>
</evidence>
<evidence type="ECO:0000256" key="2">
    <source>
        <dbReference type="ARBA" id="ARBA00022801"/>
    </source>
</evidence>
<dbReference type="InParanoid" id="A0A5C3PGV8"/>
<keyword evidence="9" id="KW-1185">Reference proteome</keyword>
<keyword evidence="2 5" id="KW-0378">Hydrolase</keyword>
<dbReference type="GO" id="GO:0005524">
    <property type="term" value="F:ATP binding"/>
    <property type="evidence" value="ECO:0007669"/>
    <property type="project" value="UniProtKB-UniRule"/>
</dbReference>
<dbReference type="InterPro" id="IPR039904">
    <property type="entry name" value="TRANK1"/>
</dbReference>
<dbReference type="Gene3D" id="3.40.50.300">
    <property type="entry name" value="P-loop containing nucleotide triphosphate hydrolases"/>
    <property type="match status" value="2"/>
</dbReference>
<dbReference type="SUPFAM" id="SSF52540">
    <property type="entry name" value="P-loop containing nucleoside triphosphate hydrolases"/>
    <property type="match status" value="1"/>
</dbReference>
<dbReference type="PROSITE" id="PS50096">
    <property type="entry name" value="IQ"/>
    <property type="match status" value="1"/>
</dbReference>
<evidence type="ECO:0000313" key="8">
    <source>
        <dbReference type="EMBL" id="TFK88267.1"/>
    </source>
</evidence>